<feature type="compositionally biased region" description="Basic and acidic residues" evidence="2">
    <location>
        <begin position="545"/>
        <end position="556"/>
    </location>
</feature>
<keyword evidence="4" id="KW-1185">Reference proteome</keyword>
<keyword evidence="1" id="KW-0175">Coiled coil</keyword>
<accession>A0A8T0D8M9</accession>
<gene>
    <name evidence="3" type="ORF">P879_10406</name>
</gene>
<protein>
    <submittedName>
        <fullName evidence="3">DNA double-strand break repair rad50 ATPase</fullName>
    </submittedName>
</protein>
<dbReference type="EMBL" id="JTDF01009418">
    <property type="protein sequence ID" value="KAF8564195.1"/>
    <property type="molecule type" value="Genomic_DNA"/>
</dbReference>
<feature type="compositionally biased region" description="Basic and acidic residues" evidence="2">
    <location>
        <begin position="455"/>
        <end position="482"/>
    </location>
</feature>
<organism evidence="3 4">
    <name type="scientific">Paragonimus westermani</name>
    <dbReference type="NCBI Taxonomy" id="34504"/>
    <lineage>
        <taxon>Eukaryota</taxon>
        <taxon>Metazoa</taxon>
        <taxon>Spiralia</taxon>
        <taxon>Lophotrochozoa</taxon>
        <taxon>Platyhelminthes</taxon>
        <taxon>Trematoda</taxon>
        <taxon>Digenea</taxon>
        <taxon>Plagiorchiida</taxon>
        <taxon>Troglotremata</taxon>
        <taxon>Troglotrematidae</taxon>
        <taxon>Paragonimus</taxon>
    </lineage>
</organism>
<dbReference type="AlphaFoldDB" id="A0A8T0D8M9"/>
<comment type="caution">
    <text evidence="3">The sequence shown here is derived from an EMBL/GenBank/DDBJ whole genome shotgun (WGS) entry which is preliminary data.</text>
</comment>
<dbReference type="GO" id="GO:0032467">
    <property type="term" value="P:positive regulation of cytokinesis"/>
    <property type="evidence" value="ECO:0007669"/>
    <property type="project" value="InterPro"/>
</dbReference>
<feature type="region of interest" description="Disordered" evidence="2">
    <location>
        <begin position="538"/>
        <end position="588"/>
    </location>
</feature>
<sequence>MLTVPINSQLQTEWFRTMDKQGNNTHKPVGFLDRFGQNDYHRKSKQREELAQEYECFKKVDEERFRNRFADKKANENNHAVSKPTHITPAPTTGKHPTENVITARPETNEYSQLELKLYSRLDELTRKIELLSNPATSGRVDETSKHPELETNSSDMKVTVEQMRKYEDTLRDRLKSVQEADERLTSLEMEYNLTKNNISNYQDKISPKKRQNEASSLPLKFQSGWSGFLSDGQADADRAKFERQQRYRKDLEKQILETQQRRKAEAESAKFVAPESRMTKIHDNEPVARKVEDLVTTTSEQAFQAYSTPGEQEYFMIGKQDLLDSHSQIPHGPAFDSARSILIPIRPTTDLSQLSEKDAKKAKYAQELRQQMEEAKRKKELQRKRDEEYDRKIEEEFTKQNALYADPADGRVVGVRNSNDVLTDNDNREPKFARGGHGIFGSPLTLEQKSSNQKYKDELAKQMEEKRQKQEEQKRKEVEEELREAERIAAEQMRIQLEYEAEQARQKSKQREAELVAESERNQLIREQAIRRVEPKQVLRKHASAQEHFKPERKPVKSRGKASSKEKDSNHDILIGPDTTIKKNKNPQFISNKTVPFSNEKEQSAIAQLKNLRAQLELEKVRIEEALNRNRYLNEYDVGPTHQFVSERSRSHPRVVRKGALLFNKPCQFDSAAKTKYGIGTVQEMGPLSDWAKAAVHENSIDNLDEQQVAYLRAQDNYLNELKEDMDILNLKELLNDTRLERQKSLTWNEAEREQDQLTDVIVPSEFKSPSPSQKSIDIEELDAKNQQRLKRLEAIQLLNDIDTDPEAVLQRFVAKHDAVFPRNAKQF</sequence>
<dbReference type="PANTHER" id="PTHR21616:SF3">
    <property type="match status" value="1"/>
</dbReference>
<dbReference type="GO" id="GO:0005874">
    <property type="term" value="C:microtubule"/>
    <property type="evidence" value="ECO:0007669"/>
    <property type="project" value="InterPro"/>
</dbReference>
<name>A0A8T0D8M9_9TREM</name>
<dbReference type="GO" id="GO:0005813">
    <property type="term" value="C:centrosome"/>
    <property type="evidence" value="ECO:0007669"/>
    <property type="project" value="InterPro"/>
</dbReference>
<evidence type="ECO:0000313" key="3">
    <source>
        <dbReference type="EMBL" id="KAF8564195.1"/>
    </source>
</evidence>
<evidence type="ECO:0000256" key="2">
    <source>
        <dbReference type="SAM" id="MobiDB-lite"/>
    </source>
</evidence>
<dbReference type="InterPro" id="IPR026708">
    <property type="entry name" value="CSPP1"/>
</dbReference>
<feature type="coiled-coil region" evidence="1">
    <location>
        <begin position="178"/>
        <end position="205"/>
    </location>
</feature>
<dbReference type="Proteomes" id="UP000699462">
    <property type="component" value="Unassembled WGS sequence"/>
</dbReference>
<feature type="coiled-coil region" evidence="1">
    <location>
        <begin position="600"/>
        <end position="630"/>
    </location>
</feature>
<feature type="coiled-coil region" evidence="1">
    <location>
        <begin position="242"/>
        <end position="269"/>
    </location>
</feature>
<reference evidence="3 4" key="1">
    <citation type="submission" date="2019-07" db="EMBL/GenBank/DDBJ databases">
        <title>Annotation for the trematode Paragonimus westermani.</title>
        <authorList>
            <person name="Choi Y.-J."/>
        </authorList>
    </citation>
    <scope>NUCLEOTIDE SEQUENCE [LARGE SCALE GENOMIC DNA]</scope>
    <source>
        <strain evidence="3">180907_Pwestermani</strain>
    </source>
</reference>
<feature type="coiled-coil region" evidence="1">
    <location>
        <begin position="355"/>
        <end position="393"/>
    </location>
</feature>
<dbReference type="OrthoDB" id="10044099at2759"/>
<evidence type="ECO:0000313" key="4">
    <source>
        <dbReference type="Proteomes" id="UP000699462"/>
    </source>
</evidence>
<evidence type="ECO:0000256" key="1">
    <source>
        <dbReference type="SAM" id="Coils"/>
    </source>
</evidence>
<dbReference type="PANTHER" id="PTHR21616">
    <property type="entry name" value="CENTROSOME SPINDLE POLE ASSOCIATED PROTEIN"/>
    <property type="match status" value="1"/>
</dbReference>
<feature type="region of interest" description="Disordered" evidence="2">
    <location>
        <begin position="420"/>
        <end position="482"/>
    </location>
</feature>
<proteinExistence type="predicted"/>
<feature type="region of interest" description="Disordered" evidence="2">
    <location>
        <begin position="73"/>
        <end position="99"/>
    </location>
</feature>
<dbReference type="GO" id="GO:0000922">
    <property type="term" value="C:spindle pole"/>
    <property type="evidence" value="ECO:0007669"/>
    <property type="project" value="InterPro"/>
</dbReference>